<reference evidence="1" key="1">
    <citation type="submission" date="2022-06" db="EMBL/GenBank/DDBJ databases">
        <title>Fusarium solani species complex genomes reveal bases of compartmentalisation and animal pathogenesis.</title>
        <authorList>
            <person name="Tsai I.J."/>
        </authorList>
    </citation>
    <scope>NUCLEOTIDE SEQUENCE</scope>
    <source>
        <strain evidence="1">Fu6.1</strain>
    </source>
</reference>
<keyword evidence="2" id="KW-1185">Reference proteome</keyword>
<accession>A0ACC0RCZ5</accession>
<evidence type="ECO:0000313" key="2">
    <source>
        <dbReference type="Proteomes" id="UP001065298"/>
    </source>
</evidence>
<dbReference type="EMBL" id="CM046503">
    <property type="protein sequence ID" value="KAI8683437.1"/>
    <property type="molecule type" value="Genomic_DNA"/>
</dbReference>
<proteinExistence type="predicted"/>
<organism evidence="1 2">
    <name type="scientific">Fusarium keratoplasticum</name>
    <dbReference type="NCBI Taxonomy" id="1328300"/>
    <lineage>
        <taxon>Eukaryota</taxon>
        <taxon>Fungi</taxon>
        <taxon>Dikarya</taxon>
        <taxon>Ascomycota</taxon>
        <taxon>Pezizomycotina</taxon>
        <taxon>Sordariomycetes</taxon>
        <taxon>Hypocreomycetidae</taxon>
        <taxon>Hypocreales</taxon>
        <taxon>Nectriaceae</taxon>
        <taxon>Fusarium</taxon>
        <taxon>Fusarium solani species complex</taxon>
    </lineage>
</organism>
<gene>
    <name evidence="1" type="ORF">NCS57_00007900</name>
</gene>
<comment type="caution">
    <text evidence="1">The sequence shown here is derived from an EMBL/GenBank/DDBJ whole genome shotgun (WGS) entry which is preliminary data.</text>
</comment>
<protein>
    <submittedName>
        <fullName evidence="1">NACHT domain-containing protein</fullName>
    </submittedName>
</protein>
<dbReference type="Proteomes" id="UP001065298">
    <property type="component" value="Chromosome 1"/>
</dbReference>
<sequence>MSLKAPSAAQSAGRETIKKAFKDLERAICPVDSRDFASTTIGDVRRAAIEIERQLAARQSLRNMRRLEPLFLGLEHYSKVIEVLCNGTEYLAWIWAPIKLILKISSDYVHAFERLIKAYSQVADSLRRFQLLEQSFKDKPQLYPTFAIFYADILQFHKAAYKFVTRRCWKTLFATSWGRFERKFDNILDDLKRHAALIDKEVNAHNILEAREMRKELESWKAESLERLAREEREQTARQVQGLITWLRLDDSDQIILQDSLASVSVNSPGTVDWVLKKSEVAAWLRPTPDTPFLWLQGGPGTGKSVIADGLLRFLDSQNNPLVIRHFCSYSQSSSTLYDQIIKALLLQSVRGDGDLVAHIYEEYVGSKQATLPLLEKLLETSVEVLSGGNKNQSPVYIVLDGLDECPPDKQRRLVRMMDRLVANGDPCKVLISMAITKFADMRLQVMRNKLMELGISEEGLRGIATQIGVKSDGMFLWACLVLNYLAANFFYNEDEFKNAVDSLPRELSEFYLQSETCKRSVRISEQTILWENGLASLRCLRTAFNVFNRHFSQSTRDMQLLRGVWGFIPYASRFWCVGLQEMVSLPIKDWDPRFEEIAAQLSDALATSRPGHDDFASGPTVEELDKIRRLPSLWYDATIGLRAHTERRLLPGDSELGGVLKNPTHIHNISENYEITIQQLMSIREHSDLTRSELEQFRGNFSGHAYPCRFPSCTYATKGFEDNDQRVAHEIEHTPRFPCVEPGCQYPPFGSSRALKRHQSDCHGKRKRKLRVKAALPNMGERREMNPIQAQIQHNARVIYHQLLQQAILKHGSQDRIPAEINEKLKQTSISRAQKLFQQGMIQRRNQQQLMMQQQQQ</sequence>
<evidence type="ECO:0000313" key="1">
    <source>
        <dbReference type="EMBL" id="KAI8683437.1"/>
    </source>
</evidence>
<name>A0ACC0RCZ5_9HYPO</name>